<evidence type="ECO:0000256" key="1">
    <source>
        <dbReference type="SAM" id="Phobius"/>
    </source>
</evidence>
<proteinExistence type="predicted"/>
<feature type="transmembrane region" description="Helical" evidence="1">
    <location>
        <begin position="108"/>
        <end position="132"/>
    </location>
</feature>
<evidence type="ECO:0000313" key="2">
    <source>
        <dbReference type="EMBL" id="MBB4154218.1"/>
    </source>
</evidence>
<accession>A0A840FJT2</accession>
<dbReference type="EMBL" id="JACIEV010000005">
    <property type="protein sequence ID" value="MBB4154218.1"/>
    <property type="molecule type" value="Genomic_DNA"/>
</dbReference>
<organism evidence="2 3">
    <name type="scientific">Sphingomonas jinjuensis</name>
    <dbReference type="NCBI Taxonomy" id="535907"/>
    <lineage>
        <taxon>Bacteria</taxon>
        <taxon>Pseudomonadati</taxon>
        <taxon>Pseudomonadota</taxon>
        <taxon>Alphaproteobacteria</taxon>
        <taxon>Sphingomonadales</taxon>
        <taxon>Sphingomonadaceae</taxon>
        <taxon>Sphingomonas</taxon>
    </lineage>
</organism>
<dbReference type="Proteomes" id="UP000529795">
    <property type="component" value="Unassembled WGS sequence"/>
</dbReference>
<reference evidence="2 3" key="1">
    <citation type="submission" date="2020-08" db="EMBL/GenBank/DDBJ databases">
        <title>Genomic Encyclopedia of Type Strains, Phase IV (KMG-IV): sequencing the most valuable type-strain genomes for metagenomic binning, comparative biology and taxonomic classification.</title>
        <authorList>
            <person name="Goeker M."/>
        </authorList>
    </citation>
    <scope>NUCLEOTIDE SEQUENCE [LARGE SCALE GENOMIC DNA]</scope>
    <source>
        <strain evidence="2 3">YC6723</strain>
    </source>
</reference>
<gene>
    <name evidence="2" type="ORF">GGQ80_002128</name>
</gene>
<name>A0A840FJT2_9SPHN</name>
<feature type="transmembrane region" description="Helical" evidence="1">
    <location>
        <begin position="253"/>
        <end position="271"/>
    </location>
</feature>
<keyword evidence="3" id="KW-1185">Reference proteome</keyword>
<sequence length="285" mass="29694">MAPLLSLGILAAALVELRLLDWHAVAAMVPRDPRFWPMFALAYATPVLCDWAIYRRLWGVPASGIAALAGKMIGNDLLIGYAGEAYLIAWARARGQPVRAALAAVKDVSILSAVVGNGATLFLTIAALPFLGALQLGVPGWIVAASVAVIAAPPLLALILRRRLFGLPAASLRTVAAIHAVRATATVSLTALLWHLAMPQVAVFWWLVLSALKLVVSRLPLVSNKDLVFAGVTVALLGHQAGVPLMLSMIATLTLATHVAVGAVLGIAGMADAAMRRGRVAAPVG</sequence>
<dbReference type="AlphaFoldDB" id="A0A840FJT2"/>
<evidence type="ECO:0008006" key="4">
    <source>
        <dbReference type="Google" id="ProtNLM"/>
    </source>
</evidence>
<keyword evidence="1" id="KW-0812">Transmembrane</keyword>
<dbReference type="RefSeq" id="WP_183984521.1">
    <property type="nucleotide sequence ID" value="NZ_JACIEV010000005.1"/>
</dbReference>
<comment type="caution">
    <text evidence="2">The sequence shown here is derived from an EMBL/GenBank/DDBJ whole genome shotgun (WGS) entry which is preliminary data.</text>
</comment>
<keyword evidence="1" id="KW-1133">Transmembrane helix</keyword>
<evidence type="ECO:0000313" key="3">
    <source>
        <dbReference type="Proteomes" id="UP000529795"/>
    </source>
</evidence>
<feature type="transmembrane region" description="Helical" evidence="1">
    <location>
        <begin position="138"/>
        <end position="160"/>
    </location>
</feature>
<feature type="transmembrane region" description="Helical" evidence="1">
    <location>
        <begin position="36"/>
        <end position="54"/>
    </location>
</feature>
<keyword evidence="1" id="KW-0472">Membrane</keyword>
<protein>
    <recommendedName>
        <fullName evidence="4">Flippase-like domain-containing protein</fullName>
    </recommendedName>
</protein>